<dbReference type="OrthoDB" id="61321at2759"/>
<proteinExistence type="predicted"/>
<reference evidence="2 3" key="1">
    <citation type="journal article" date="2013" name="Genome Biol.">
        <title>Genome of Acanthamoeba castellanii highlights extensive lateral gene transfer and early evolution of tyrosine kinase signaling.</title>
        <authorList>
            <person name="Clarke M."/>
            <person name="Lohan A.J."/>
            <person name="Liu B."/>
            <person name="Lagkouvardos I."/>
            <person name="Roy S."/>
            <person name="Zafar N."/>
            <person name="Bertelli C."/>
            <person name="Schilde C."/>
            <person name="Kianianmomeni A."/>
            <person name="Burglin T.R."/>
            <person name="Frech C."/>
            <person name="Turcotte B."/>
            <person name="Kopec K.O."/>
            <person name="Synnott J.M."/>
            <person name="Choo C."/>
            <person name="Paponov I."/>
            <person name="Finkler A."/>
            <person name="Soon Heng Tan C."/>
            <person name="Hutchins A.P."/>
            <person name="Weinmeier T."/>
            <person name="Rattei T."/>
            <person name="Chu J.S."/>
            <person name="Gimenez G."/>
            <person name="Irimia M."/>
            <person name="Rigden D.J."/>
            <person name="Fitzpatrick D.A."/>
            <person name="Lorenzo-Morales J."/>
            <person name="Bateman A."/>
            <person name="Chiu C.H."/>
            <person name="Tang P."/>
            <person name="Hegemann P."/>
            <person name="Fromm H."/>
            <person name="Raoult D."/>
            <person name="Greub G."/>
            <person name="Miranda-Saavedra D."/>
            <person name="Chen N."/>
            <person name="Nash P."/>
            <person name="Ginger M.L."/>
            <person name="Horn M."/>
            <person name="Schaap P."/>
            <person name="Caler L."/>
            <person name="Loftus B."/>
        </authorList>
    </citation>
    <scope>NUCLEOTIDE SEQUENCE [LARGE SCALE GENOMIC DNA]</scope>
    <source>
        <strain evidence="2 3">Neff</strain>
    </source>
</reference>
<sequence>MKTAATLFLLVVVATTVLAAASEHGGAGAALPSFFVYECPRPLNWDVVHDISSRFILSDCSGPARQQTTVKACYDNEHLRLFFINKDDNVESNYRNCNDPLFNQDVVEAFIGPARVDGKPITNYLEIELSPNSVLFASNITNPGLTCSTISGTYLPCSLFNYKATRFDSRKIWWGQIDLPWAVLHKFRTAEQQQHDGFHSIVGAPVGSTWRTNFFRIDRPAATQTREFSCFSCDESSPPCFHKPAYFAYLHVR</sequence>
<dbReference type="KEGG" id="acan:ACA1_228650"/>
<gene>
    <name evidence="2" type="ORF">ACA1_228650</name>
</gene>
<keyword evidence="1" id="KW-0732">Signal</keyword>
<accession>L8H7Y7</accession>
<dbReference type="Gene3D" id="2.60.40.1190">
    <property type="match status" value="1"/>
</dbReference>
<dbReference type="STRING" id="1257118.L8H7Y7"/>
<dbReference type="GeneID" id="14922497"/>
<dbReference type="VEuPathDB" id="AmoebaDB:ACA1_228650"/>
<dbReference type="OMA" id="DRSTHYM"/>
<dbReference type="RefSeq" id="XP_004346539.1">
    <property type="nucleotide sequence ID" value="XM_004346489.1"/>
</dbReference>
<keyword evidence="3" id="KW-1185">Reference proteome</keyword>
<evidence type="ECO:0000313" key="3">
    <source>
        <dbReference type="Proteomes" id="UP000011083"/>
    </source>
</evidence>
<evidence type="ECO:0000313" key="2">
    <source>
        <dbReference type="EMBL" id="ELR21594.1"/>
    </source>
</evidence>
<name>L8H7Y7_ACACF</name>
<dbReference type="CDD" id="cd09620">
    <property type="entry name" value="CBM9_like_3"/>
    <property type="match status" value="1"/>
</dbReference>
<feature type="chain" id="PRO_5003990196" evidence="1">
    <location>
        <begin position="20"/>
        <end position="253"/>
    </location>
</feature>
<dbReference type="EMBL" id="KB007901">
    <property type="protein sequence ID" value="ELR21594.1"/>
    <property type="molecule type" value="Genomic_DNA"/>
</dbReference>
<dbReference type="SUPFAM" id="SSF49344">
    <property type="entry name" value="CBD9-like"/>
    <property type="match status" value="1"/>
</dbReference>
<feature type="signal peptide" evidence="1">
    <location>
        <begin position="1"/>
        <end position="19"/>
    </location>
</feature>
<evidence type="ECO:0000256" key="1">
    <source>
        <dbReference type="SAM" id="SignalP"/>
    </source>
</evidence>
<dbReference type="AlphaFoldDB" id="L8H7Y7"/>
<organism evidence="2 3">
    <name type="scientific">Acanthamoeba castellanii (strain ATCC 30010 / Neff)</name>
    <dbReference type="NCBI Taxonomy" id="1257118"/>
    <lineage>
        <taxon>Eukaryota</taxon>
        <taxon>Amoebozoa</taxon>
        <taxon>Discosea</taxon>
        <taxon>Longamoebia</taxon>
        <taxon>Centramoebida</taxon>
        <taxon>Acanthamoebidae</taxon>
        <taxon>Acanthamoeba</taxon>
    </lineage>
</organism>
<protein>
    <submittedName>
        <fullName evidence="2">Uncharacterized protein</fullName>
    </submittedName>
</protein>
<dbReference type="Proteomes" id="UP000011083">
    <property type="component" value="Unassembled WGS sequence"/>
</dbReference>